<organism evidence="4 5">
    <name type="scientific">Paramecium pentaurelia</name>
    <dbReference type="NCBI Taxonomy" id="43138"/>
    <lineage>
        <taxon>Eukaryota</taxon>
        <taxon>Sar</taxon>
        <taxon>Alveolata</taxon>
        <taxon>Ciliophora</taxon>
        <taxon>Intramacronucleata</taxon>
        <taxon>Oligohymenophorea</taxon>
        <taxon>Peniculida</taxon>
        <taxon>Parameciidae</taxon>
        <taxon>Paramecium</taxon>
    </lineage>
</organism>
<reference evidence="4" key="1">
    <citation type="submission" date="2021-01" db="EMBL/GenBank/DDBJ databases">
        <authorList>
            <consortium name="Genoscope - CEA"/>
            <person name="William W."/>
        </authorList>
    </citation>
    <scope>NUCLEOTIDE SEQUENCE</scope>
</reference>
<evidence type="ECO:0000256" key="2">
    <source>
        <dbReference type="ARBA" id="ARBA00022737"/>
    </source>
</evidence>
<dbReference type="InterPro" id="IPR001680">
    <property type="entry name" value="WD40_rpt"/>
</dbReference>
<evidence type="ECO:0000256" key="1">
    <source>
        <dbReference type="ARBA" id="ARBA00022574"/>
    </source>
</evidence>
<dbReference type="EMBL" id="CAJJDO010000175">
    <property type="protein sequence ID" value="CAD8213217.1"/>
    <property type="molecule type" value="Genomic_DNA"/>
</dbReference>
<dbReference type="Proteomes" id="UP000689195">
    <property type="component" value="Unassembled WGS sequence"/>
</dbReference>
<dbReference type="PANTHER" id="PTHR22847">
    <property type="entry name" value="WD40 REPEAT PROTEIN"/>
    <property type="match status" value="1"/>
</dbReference>
<feature type="repeat" description="WD" evidence="3">
    <location>
        <begin position="27"/>
        <end position="68"/>
    </location>
</feature>
<sequence length="179" mass="21138">MFLSGRADQFLMILLQLLEKGQQKQKLNGHSNCVLSVYLLHDVNTLASGDDEEHIRLWDIKTRQQKLRLDGHTSSVRPVYYFSGNKLSSVNWDNSIQLRNVNSGQQIQPLHNSFQDKLAYLKKAIFNFILLRNWLQILLQSFSQEYLIMGQTLEYMQLIFYMIRNNFELNQQKQQARKN</sequence>
<gene>
    <name evidence="4" type="ORF">PPENT_87.1.T1750040</name>
</gene>
<keyword evidence="2" id="KW-0677">Repeat</keyword>
<dbReference type="OrthoDB" id="414519at2759"/>
<dbReference type="Pfam" id="PF00400">
    <property type="entry name" value="WD40"/>
    <property type="match status" value="1"/>
</dbReference>
<evidence type="ECO:0000256" key="3">
    <source>
        <dbReference type="PROSITE-ProRule" id="PRU00221"/>
    </source>
</evidence>
<dbReference type="PROSITE" id="PS50294">
    <property type="entry name" value="WD_REPEATS_REGION"/>
    <property type="match status" value="1"/>
</dbReference>
<dbReference type="PANTHER" id="PTHR22847:SF637">
    <property type="entry name" value="WD REPEAT DOMAIN 5B"/>
    <property type="match status" value="1"/>
</dbReference>
<proteinExistence type="predicted"/>
<dbReference type="AlphaFoldDB" id="A0A8S1YL74"/>
<dbReference type="PROSITE" id="PS50082">
    <property type="entry name" value="WD_REPEATS_2"/>
    <property type="match status" value="1"/>
</dbReference>
<comment type="caution">
    <text evidence="4">The sequence shown here is derived from an EMBL/GenBank/DDBJ whole genome shotgun (WGS) entry which is preliminary data.</text>
</comment>
<dbReference type="GO" id="GO:1990234">
    <property type="term" value="C:transferase complex"/>
    <property type="evidence" value="ECO:0007669"/>
    <property type="project" value="UniProtKB-ARBA"/>
</dbReference>
<keyword evidence="1 3" id="KW-0853">WD repeat</keyword>
<evidence type="ECO:0000313" key="4">
    <source>
        <dbReference type="EMBL" id="CAD8213217.1"/>
    </source>
</evidence>
<dbReference type="SMART" id="SM00320">
    <property type="entry name" value="WD40"/>
    <property type="match status" value="2"/>
</dbReference>
<accession>A0A8S1YL74</accession>
<name>A0A8S1YL74_9CILI</name>
<protein>
    <submittedName>
        <fullName evidence="4">Uncharacterized protein</fullName>
    </submittedName>
</protein>
<evidence type="ECO:0000313" key="5">
    <source>
        <dbReference type="Proteomes" id="UP000689195"/>
    </source>
</evidence>
<keyword evidence="5" id="KW-1185">Reference proteome</keyword>